<dbReference type="Gene3D" id="1.20.1530.20">
    <property type="match status" value="1"/>
</dbReference>
<gene>
    <name evidence="11" type="ORF">M378DRAFT_25184</name>
</gene>
<evidence type="ECO:0000256" key="10">
    <source>
        <dbReference type="SAM" id="Phobius"/>
    </source>
</evidence>
<feature type="transmembrane region" description="Helical" evidence="10">
    <location>
        <begin position="212"/>
        <end position="234"/>
    </location>
</feature>
<dbReference type="Pfam" id="PF01758">
    <property type="entry name" value="SBF"/>
    <property type="match status" value="1"/>
</dbReference>
<dbReference type="FunFam" id="1.20.1530.20:FF:000009">
    <property type="entry name" value="Arsenite transporter, ACR3 family"/>
    <property type="match status" value="1"/>
</dbReference>
<keyword evidence="8 9" id="KW-0472">Membrane</keyword>
<evidence type="ECO:0000256" key="6">
    <source>
        <dbReference type="ARBA" id="ARBA00022849"/>
    </source>
</evidence>
<evidence type="ECO:0000256" key="8">
    <source>
        <dbReference type="ARBA" id="ARBA00023136"/>
    </source>
</evidence>
<dbReference type="Proteomes" id="UP000054549">
    <property type="component" value="Unassembled WGS sequence"/>
</dbReference>
<name>A0A0C2X275_AMAMK</name>
<keyword evidence="5 9" id="KW-0812">Transmembrane</keyword>
<feature type="transmembrane region" description="Helical" evidence="10">
    <location>
        <begin position="174"/>
        <end position="200"/>
    </location>
</feature>
<evidence type="ECO:0000256" key="4">
    <source>
        <dbReference type="ARBA" id="ARBA00022475"/>
    </source>
</evidence>
<keyword evidence="3 9" id="KW-0813">Transport</keyword>
<feature type="transmembrane region" description="Helical" evidence="10">
    <location>
        <begin position="43"/>
        <end position="62"/>
    </location>
</feature>
<evidence type="ECO:0008006" key="13">
    <source>
        <dbReference type="Google" id="ProtNLM"/>
    </source>
</evidence>
<comment type="subcellular location">
    <subcellularLocation>
        <location evidence="1 9">Cell membrane</location>
        <topology evidence="1 9">Multi-pass membrane protein</topology>
    </subcellularLocation>
</comment>
<dbReference type="GO" id="GO:0015297">
    <property type="term" value="F:antiporter activity"/>
    <property type="evidence" value="ECO:0007669"/>
    <property type="project" value="UniProtKB-UniRule"/>
</dbReference>
<protein>
    <recommendedName>
        <fullName evidence="13">Arsenite transporter</fullName>
    </recommendedName>
</protein>
<dbReference type="GO" id="GO:0015104">
    <property type="term" value="F:antimonite transmembrane transporter activity"/>
    <property type="evidence" value="ECO:0007669"/>
    <property type="project" value="TreeGrafter"/>
</dbReference>
<keyword evidence="6" id="KW-0059">Arsenical resistance</keyword>
<feature type="transmembrane region" description="Helical" evidence="10">
    <location>
        <begin position="143"/>
        <end position="162"/>
    </location>
</feature>
<dbReference type="InterPro" id="IPR038770">
    <property type="entry name" value="Na+/solute_symporter_sf"/>
</dbReference>
<evidence type="ECO:0000256" key="9">
    <source>
        <dbReference type="PIRNR" id="PIRNR005508"/>
    </source>
</evidence>
<feature type="transmembrane region" description="Helical" evidence="10">
    <location>
        <begin position="246"/>
        <end position="269"/>
    </location>
</feature>
<dbReference type="InterPro" id="IPR002657">
    <property type="entry name" value="BilAc:Na_symport/Acr3"/>
</dbReference>
<dbReference type="NCBIfam" id="TIGR00832">
    <property type="entry name" value="acr3"/>
    <property type="match status" value="1"/>
</dbReference>
<keyword evidence="4 9" id="KW-1003">Cell membrane</keyword>
<evidence type="ECO:0000313" key="12">
    <source>
        <dbReference type="Proteomes" id="UP000054549"/>
    </source>
</evidence>
<feature type="transmembrane region" description="Helical" evidence="10">
    <location>
        <begin position="74"/>
        <end position="93"/>
    </location>
</feature>
<sequence>MSSDEKHGLSEQEVKTGNATAQVQGRVSATRAVFRQLSIQDRLLSPLIIIVMVVGVVVGEYHQNIQHAFETVRFNGVSVPIAIGLIVMMWPILTKVQYERLLQIFSSSRTWIHITISLGLNWIVGPLIMLALAWATLPDLPTYRTGVILVGLARCIAMVMMWNQIAKGDNNYCAILVVVNSILQIILYSPYALLFINVIGRQDSIHVEYGQVAISVLIYLGIPLAAGVVTRYGVQAATSEKFFRQRFLPVFSSLSLLGLLYTIFVMFAYQGHHIVQNLGPVFRVIVPLVLYFTIMWTSAFALIYYLTKKKNRGEEEGKFGYEMAVVQAFTAGSNNFELAIAVAIAVFGVDSDQALAATIGPLVEVPVLLVLTWVALFLKEKLEWVVSSRTAEVHEIPQA</sequence>
<evidence type="ECO:0000256" key="5">
    <source>
        <dbReference type="ARBA" id="ARBA00022692"/>
    </source>
</evidence>
<keyword evidence="7 9" id="KW-1133">Transmembrane helix</keyword>
<evidence type="ECO:0000256" key="1">
    <source>
        <dbReference type="ARBA" id="ARBA00004651"/>
    </source>
</evidence>
<dbReference type="STRING" id="946122.A0A0C2X275"/>
<dbReference type="PANTHER" id="PTHR43057:SF1">
    <property type="entry name" value="ARSENICAL-RESISTANCE PROTEIN 3"/>
    <property type="match status" value="1"/>
</dbReference>
<evidence type="ECO:0000256" key="3">
    <source>
        <dbReference type="ARBA" id="ARBA00022448"/>
    </source>
</evidence>
<organism evidence="11 12">
    <name type="scientific">Amanita muscaria (strain Koide BX008)</name>
    <dbReference type="NCBI Taxonomy" id="946122"/>
    <lineage>
        <taxon>Eukaryota</taxon>
        <taxon>Fungi</taxon>
        <taxon>Dikarya</taxon>
        <taxon>Basidiomycota</taxon>
        <taxon>Agaricomycotina</taxon>
        <taxon>Agaricomycetes</taxon>
        <taxon>Agaricomycetidae</taxon>
        <taxon>Agaricales</taxon>
        <taxon>Pluteineae</taxon>
        <taxon>Amanitaceae</taxon>
        <taxon>Amanita</taxon>
    </lineage>
</organism>
<dbReference type="AlphaFoldDB" id="A0A0C2X275"/>
<feature type="transmembrane region" description="Helical" evidence="10">
    <location>
        <begin position="328"/>
        <end position="349"/>
    </location>
</feature>
<keyword evidence="12" id="KW-1185">Reference proteome</keyword>
<dbReference type="InterPro" id="IPR004706">
    <property type="entry name" value="Arsenical-R_Acr3"/>
</dbReference>
<comment type="similarity">
    <text evidence="2 9">Belongs to the arsenical resistance-3 (ACR3) (TC 2.A.59) family.</text>
</comment>
<accession>A0A0C2X275</accession>
<dbReference type="HOGENOM" id="CLU_022869_0_0_1"/>
<feature type="transmembrane region" description="Helical" evidence="10">
    <location>
        <begin position="114"/>
        <end position="137"/>
    </location>
</feature>
<dbReference type="EMBL" id="KN818261">
    <property type="protein sequence ID" value="KIL63261.1"/>
    <property type="molecule type" value="Genomic_DNA"/>
</dbReference>
<dbReference type="InParanoid" id="A0A0C2X275"/>
<dbReference type="GO" id="GO:0015105">
    <property type="term" value="F:arsenite transmembrane transporter activity"/>
    <property type="evidence" value="ECO:0007669"/>
    <property type="project" value="TreeGrafter"/>
</dbReference>
<dbReference type="GO" id="GO:0005886">
    <property type="term" value="C:plasma membrane"/>
    <property type="evidence" value="ECO:0007669"/>
    <property type="project" value="UniProtKB-SubCell"/>
</dbReference>
<dbReference type="PANTHER" id="PTHR43057">
    <property type="entry name" value="ARSENITE EFFLUX TRANSPORTER"/>
    <property type="match status" value="1"/>
</dbReference>
<proteinExistence type="inferred from homology"/>
<evidence type="ECO:0000256" key="7">
    <source>
        <dbReference type="ARBA" id="ARBA00022989"/>
    </source>
</evidence>
<dbReference type="OrthoDB" id="187348at2759"/>
<evidence type="ECO:0000256" key="2">
    <source>
        <dbReference type="ARBA" id="ARBA00010110"/>
    </source>
</evidence>
<dbReference type="PIRSF" id="PIRSF005508">
    <property type="entry name" value="Acr3"/>
    <property type="match status" value="1"/>
</dbReference>
<feature type="transmembrane region" description="Helical" evidence="10">
    <location>
        <begin position="355"/>
        <end position="378"/>
    </location>
</feature>
<evidence type="ECO:0000313" key="11">
    <source>
        <dbReference type="EMBL" id="KIL63261.1"/>
    </source>
</evidence>
<reference evidence="11 12" key="1">
    <citation type="submission" date="2014-04" db="EMBL/GenBank/DDBJ databases">
        <title>Evolutionary Origins and Diversification of the Mycorrhizal Mutualists.</title>
        <authorList>
            <consortium name="DOE Joint Genome Institute"/>
            <consortium name="Mycorrhizal Genomics Consortium"/>
            <person name="Kohler A."/>
            <person name="Kuo A."/>
            <person name="Nagy L.G."/>
            <person name="Floudas D."/>
            <person name="Copeland A."/>
            <person name="Barry K.W."/>
            <person name="Cichocki N."/>
            <person name="Veneault-Fourrey C."/>
            <person name="LaButti K."/>
            <person name="Lindquist E.A."/>
            <person name="Lipzen A."/>
            <person name="Lundell T."/>
            <person name="Morin E."/>
            <person name="Murat C."/>
            <person name="Riley R."/>
            <person name="Ohm R."/>
            <person name="Sun H."/>
            <person name="Tunlid A."/>
            <person name="Henrissat B."/>
            <person name="Grigoriev I.V."/>
            <person name="Hibbett D.S."/>
            <person name="Martin F."/>
        </authorList>
    </citation>
    <scope>NUCLEOTIDE SEQUENCE [LARGE SCALE GENOMIC DNA]</scope>
    <source>
        <strain evidence="11 12">Koide BX008</strain>
    </source>
</reference>
<dbReference type="GO" id="GO:0046685">
    <property type="term" value="P:response to arsenic-containing substance"/>
    <property type="evidence" value="ECO:0007669"/>
    <property type="project" value="UniProtKB-KW"/>
</dbReference>
<feature type="transmembrane region" description="Helical" evidence="10">
    <location>
        <begin position="281"/>
        <end position="307"/>
    </location>
</feature>